<gene>
    <name evidence="5" type="primary">AlNc14C393G11295</name>
    <name evidence="5" type="ORF">ALNC14_127350</name>
</gene>
<evidence type="ECO:0000256" key="3">
    <source>
        <dbReference type="PROSITE-ProRule" id="PRU00023"/>
    </source>
</evidence>
<dbReference type="SMART" id="SM00248">
    <property type="entry name" value="ANK"/>
    <property type="match status" value="6"/>
</dbReference>
<feature type="repeat" description="ANK" evidence="3">
    <location>
        <begin position="402"/>
        <end position="434"/>
    </location>
</feature>
<evidence type="ECO:0000256" key="1">
    <source>
        <dbReference type="ARBA" id="ARBA00022737"/>
    </source>
</evidence>
<keyword evidence="2 3" id="KW-0040">ANK repeat</keyword>
<feature type="repeat" description="ANK" evidence="3">
    <location>
        <begin position="477"/>
        <end position="502"/>
    </location>
</feature>
<dbReference type="Pfam" id="PF02225">
    <property type="entry name" value="PA"/>
    <property type="match status" value="2"/>
</dbReference>
<evidence type="ECO:0000313" key="5">
    <source>
        <dbReference type="EMBL" id="CCA26591.1"/>
    </source>
</evidence>
<dbReference type="Gene3D" id="3.50.30.30">
    <property type="match status" value="2"/>
</dbReference>
<dbReference type="Gene3D" id="1.25.40.20">
    <property type="entry name" value="Ankyrin repeat-containing domain"/>
    <property type="match status" value="2"/>
</dbReference>
<accession>F0WYN2</accession>
<proteinExistence type="predicted"/>
<dbReference type="SUPFAM" id="SSF48403">
    <property type="entry name" value="Ankyrin repeat"/>
    <property type="match status" value="1"/>
</dbReference>
<protein>
    <submittedName>
        <fullName evidence="5">Uncharacterized protein AlNc14C393G11295</fullName>
    </submittedName>
</protein>
<dbReference type="PANTHER" id="PTHR24203:SF45">
    <property type="entry name" value="ANKYRIN REPEAT DOMAIN 6"/>
    <property type="match status" value="1"/>
</dbReference>
<evidence type="ECO:0000259" key="4">
    <source>
        <dbReference type="Pfam" id="PF02225"/>
    </source>
</evidence>
<dbReference type="Pfam" id="PF12796">
    <property type="entry name" value="Ank_2"/>
    <property type="match status" value="1"/>
</dbReference>
<feature type="domain" description="PA" evidence="4">
    <location>
        <begin position="248"/>
        <end position="320"/>
    </location>
</feature>
<name>F0WYN2_9STRA</name>
<dbReference type="InterPro" id="IPR002110">
    <property type="entry name" value="Ankyrin_rpt"/>
</dbReference>
<reference evidence="5" key="1">
    <citation type="journal article" date="2011" name="PLoS Biol.">
        <title>Gene gain and loss during evolution of obligate parasitism in the white rust pathogen of Arabidopsis thaliana.</title>
        <authorList>
            <person name="Kemen E."/>
            <person name="Gardiner A."/>
            <person name="Schultz-Larsen T."/>
            <person name="Kemen A.C."/>
            <person name="Balmuth A.L."/>
            <person name="Robert-Seilaniantz A."/>
            <person name="Bailey K."/>
            <person name="Holub E."/>
            <person name="Studholme D.J."/>
            <person name="Maclean D."/>
            <person name="Jones J.D."/>
        </authorList>
    </citation>
    <scope>NUCLEOTIDE SEQUENCE</scope>
</reference>
<feature type="domain" description="PA" evidence="4">
    <location>
        <begin position="33"/>
        <end position="121"/>
    </location>
</feature>
<dbReference type="SUPFAM" id="SSF52025">
    <property type="entry name" value="PA domain"/>
    <property type="match status" value="2"/>
</dbReference>
<dbReference type="HOGENOM" id="CLU_358805_0_0_1"/>
<dbReference type="AlphaFoldDB" id="F0WYN2"/>
<dbReference type="EMBL" id="FR824436">
    <property type="protein sequence ID" value="CCA26591.1"/>
    <property type="molecule type" value="Genomic_DNA"/>
</dbReference>
<keyword evidence="1" id="KW-0677">Repeat</keyword>
<dbReference type="Pfam" id="PF13606">
    <property type="entry name" value="Ank_3"/>
    <property type="match status" value="1"/>
</dbReference>
<dbReference type="PROSITE" id="PS51257">
    <property type="entry name" value="PROKAR_LIPOPROTEIN"/>
    <property type="match status" value="1"/>
</dbReference>
<reference evidence="5" key="2">
    <citation type="submission" date="2011-02" db="EMBL/GenBank/DDBJ databases">
        <authorList>
            <person name="MacLean D."/>
        </authorList>
    </citation>
    <scope>NUCLEOTIDE SEQUENCE</scope>
</reference>
<organism evidence="5">
    <name type="scientific">Albugo laibachii Nc14</name>
    <dbReference type="NCBI Taxonomy" id="890382"/>
    <lineage>
        <taxon>Eukaryota</taxon>
        <taxon>Sar</taxon>
        <taxon>Stramenopiles</taxon>
        <taxon>Oomycota</taxon>
        <taxon>Peronosporomycetes</taxon>
        <taxon>Albuginales</taxon>
        <taxon>Albuginaceae</taxon>
        <taxon>Albugo</taxon>
    </lineage>
</organism>
<feature type="repeat" description="ANK" evidence="3">
    <location>
        <begin position="531"/>
        <end position="563"/>
    </location>
</feature>
<dbReference type="InterPro" id="IPR046450">
    <property type="entry name" value="PA_dom_sf"/>
</dbReference>
<dbReference type="PANTHER" id="PTHR24203">
    <property type="entry name" value="ANKYRIN REPEAT FAMILY PROTEIN"/>
    <property type="match status" value="1"/>
</dbReference>
<dbReference type="InterPro" id="IPR036770">
    <property type="entry name" value="Ankyrin_rpt-contain_sf"/>
</dbReference>
<evidence type="ECO:0000256" key="2">
    <source>
        <dbReference type="ARBA" id="ARBA00023043"/>
    </source>
</evidence>
<dbReference type="InterPro" id="IPR003137">
    <property type="entry name" value="PA_domain"/>
</dbReference>
<sequence length="781" mass="86555">MQSERAFLSWKHSNGHYPCALATFGCQKPQVQTTKLVYVNPPHAGERIVNDREVQGGIALVIRGGCSFIVKARQVQASGAVAMILANNDRENIFETFSMSSKQPETEEEVDITIPCVTMSLSGVRELFKHFPPTQKTGMLTLQILGNSKEMLHCQSVEKFEFTNVEMGPTEVLGSVTCTLEPEREPGRICLSPKVNIGPVFTFVQWATQAEMYQLFYAPLADFCTMREGQCLEGKLIVADPIFADSDVFANESAIKDAIVLAKRGKCTFPEKSERLQRCGAIAVIIGNDDEEDRDAAFMMTVDNIPVNHLHIPLVMVSFHVFELLLQQKPHEIRIVCLNGESTAAILDSKQENFSLLKIPQPINSKDCVYRAARDGDVEKCRKLVSRHSGGIHDLITGRDVHHMTALHHACIGGHDQVVKFLLTAGARVDAMDLCKHLPVHLASLSGSMECLELLIQAQNDSDPYSCQSLLCRQNIGGTTPLHYASALGNTQCVELLLAAGAASVFNAEDSNRESGSTIQSNHRVNIQDQNGRTPLHIACISADLASAARLITANTHLDLCDHQNSTALEIVCSLADDPAKESSALQIAQCLIKSGAKVQKNGGNRLVLDVIRSKPLKQELEITYLCREVSERNCQLENLQREMATMCKLRSSLEQNIQQASQRVEQKFILQENVLIRQQSQIDILTQHFVNHEPSASIRSNPCRDNFSRSLEQWSDQELAQEAALERDLGKKHARENRSACAVECFQKSLLYFPLPGVRELLKAAENACAEGKDESRYQI</sequence>
<dbReference type="PROSITE" id="PS50088">
    <property type="entry name" value="ANK_REPEAT"/>
    <property type="match status" value="3"/>
</dbReference>
<dbReference type="PROSITE" id="PS50297">
    <property type="entry name" value="ANK_REP_REGION"/>
    <property type="match status" value="2"/>
</dbReference>